<name>A0A327KNQ6_9BRAD</name>
<proteinExistence type="predicted"/>
<dbReference type="EMBL" id="NPEU01000039">
    <property type="protein sequence ID" value="RAI40529.1"/>
    <property type="molecule type" value="Genomic_DNA"/>
</dbReference>
<gene>
    <name evidence="1" type="ORF">CH338_05955</name>
</gene>
<dbReference type="RefSeq" id="WP_111356216.1">
    <property type="nucleotide sequence ID" value="NZ_NHSK01000077.1"/>
</dbReference>
<evidence type="ECO:0000313" key="2">
    <source>
        <dbReference type="Proteomes" id="UP000248863"/>
    </source>
</evidence>
<evidence type="ECO:0000313" key="1">
    <source>
        <dbReference type="EMBL" id="RAI40529.1"/>
    </source>
</evidence>
<comment type="caution">
    <text evidence="1">The sequence shown here is derived from an EMBL/GenBank/DDBJ whole genome shotgun (WGS) entry which is preliminary data.</text>
</comment>
<dbReference type="Proteomes" id="UP000248863">
    <property type="component" value="Unassembled WGS sequence"/>
</dbReference>
<protein>
    <submittedName>
        <fullName evidence="1">Uncharacterized protein</fullName>
    </submittedName>
</protein>
<reference evidence="1 2" key="1">
    <citation type="submission" date="2017-07" db="EMBL/GenBank/DDBJ databases">
        <title>Draft Genome Sequences of Select Purple Nonsulfur Bacteria.</title>
        <authorList>
            <person name="Lasarre B."/>
            <person name="Mckinlay J.B."/>
        </authorList>
    </citation>
    <scope>NUCLEOTIDE SEQUENCE [LARGE SCALE GENOMIC DNA]</scope>
    <source>
        <strain evidence="1 2">DSM 11907</strain>
    </source>
</reference>
<keyword evidence="2" id="KW-1185">Reference proteome</keyword>
<accession>A0A327KNQ6</accession>
<organism evidence="1 2">
    <name type="scientific">Rhodoplanes elegans</name>
    <dbReference type="NCBI Taxonomy" id="29408"/>
    <lineage>
        <taxon>Bacteria</taxon>
        <taxon>Pseudomonadati</taxon>
        <taxon>Pseudomonadota</taxon>
        <taxon>Alphaproteobacteria</taxon>
        <taxon>Hyphomicrobiales</taxon>
        <taxon>Nitrobacteraceae</taxon>
        <taxon>Rhodoplanes</taxon>
    </lineage>
</organism>
<sequence>MLDTERQRLAEVVWRIAHFMLGTIDMDPAERERRVVAMLDGLDDRQQQVAVMGAKIVLDRLAEDASEANKAALGLIMAADPLTPTRQ</sequence>
<dbReference type="AlphaFoldDB" id="A0A327KNQ6"/>